<feature type="domain" description="J" evidence="2">
    <location>
        <begin position="5"/>
        <end position="88"/>
    </location>
</feature>
<evidence type="ECO:0000256" key="1">
    <source>
        <dbReference type="ARBA" id="ARBA00023186"/>
    </source>
</evidence>
<dbReference type="SMART" id="SM00271">
    <property type="entry name" value="DnaJ"/>
    <property type="match status" value="1"/>
</dbReference>
<accession>A0AAD3CPI2</accession>
<dbReference type="InterPro" id="IPR036869">
    <property type="entry name" value="J_dom_sf"/>
</dbReference>
<dbReference type="PANTHER" id="PTHR24078">
    <property type="entry name" value="DNAJ HOMOLOG SUBFAMILY C MEMBER"/>
    <property type="match status" value="1"/>
</dbReference>
<dbReference type="EMBL" id="BLLK01000029">
    <property type="protein sequence ID" value="GFH48850.1"/>
    <property type="molecule type" value="Genomic_DNA"/>
</dbReference>
<evidence type="ECO:0000313" key="3">
    <source>
        <dbReference type="EMBL" id="GFH48850.1"/>
    </source>
</evidence>
<dbReference type="GO" id="GO:0051082">
    <property type="term" value="F:unfolded protein binding"/>
    <property type="evidence" value="ECO:0007669"/>
    <property type="project" value="InterPro"/>
</dbReference>
<dbReference type="PRINTS" id="PR00625">
    <property type="entry name" value="JDOMAIN"/>
</dbReference>
<dbReference type="Proteomes" id="UP001054902">
    <property type="component" value="Unassembled WGS sequence"/>
</dbReference>
<name>A0AAD3CPI2_9STRA</name>
<comment type="caution">
    <text evidence="3">The sequence shown here is derived from an EMBL/GenBank/DDBJ whole genome shotgun (WGS) entry which is preliminary data.</text>
</comment>
<reference evidence="3 4" key="1">
    <citation type="journal article" date="2021" name="Sci. Rep.">
        <title>The genome of the diatom Chaetoceros tenuissimus carries an ancient integrated fragment of an extant virus.</title>
        <authorList>
            <person name="Hongo Y."/>
            <person name="Kimura K."/>
            <person name="Takaki Y."/>
            <person name="Yoshida Y."/>
            <person name="Baba S."/>
            <person name="Kobayashi G."/>
            <person name="Nagasaki K."/>
            <person name="Hano T."/>
            <person name="Tomaru Y."/>
        </authorList>
    </citation>
    <scope>NUCLEOTIDE SEQUENCE [LARGE SCALE GENOMIC DNA]</scope>
    <source>
        <strain evidence="3 4">NIES-3715</strain>
    </source>
</reference>
<dbReference type="InterPro" id="IPR001623">
    <property type="entry name" value="DnaJ_domain"/>
</dbReference>
<dbReference type="SUPFAM" id="SSF46565">
    <property type="entry name" value="Chaperone J-domain"/>
    <property type="match status" value="1"/>
</dbReference>
<keyword evidence="1" id="KW-0143">Chaperone</keyword>
<keyword evidence="4" id="KW-1185">Reference proteome</keyword>
<dbReference type="PROSITE" id="PS50076">
    <property type="entry name" value="DNAJ_2"/>
    <property type="match status" value="1"/>
</dbReference>
<organism evidence="3 4">
    <name type="scientific">Chaetoceros tenuissimus</name>
    <dbReference type="NCBI Taxonomy" id="426638"/>
    <lineage>
        <taxon>Eukaryota</taxon>
        <taxon>Sar</taxon>
        <taxon>Stramenopiles</taxon>
        <taxon>Ochrophyta</taxon>
        <taxon>Bacillariophyta</taxon>
        <taxon>Coscinodiscophyceae</taxon>
        <taxon>Chaetocerotophycidae</taxon>
        <taxon>Chaetocerotales</taxon>
        <taxon>Chaetocerotaceae</taxon>
        <taxon>Chaetoceros</taxon>
    </lineage>
</organism>
<dbReference type="SUPFAM" id="SSF49493">
    <property type="entry name" value="HSP40/DnaJ peptide-binding domain"/>
    <property type="match status" value="1"/>
</dbReference>
<dbReference type="InterPro" id="IPR008971">
    <property type="entry name" value="HSP40/DnaJ_pept-bd"/>
</dbReference>
<gene>
    <name evidence="3" type="ORF">CTEN210_05326</name>
</gene>
<evidence type="ECO:0000313" key="4">
    <source>
        <dbReference type="Proteomes" id="UP001054902"/>
    </source>
</evidence>
<dbReference type="GO" id="GO:0051087">
    <property type="term" value="F:protein-folding chaperone binding"/>
    <property type="evidence" value="ECO:0007669"/>
    <property type="project" value="TreeGrafter"/>
</dbReference>
<dbReference type="InterPro" id="IPR051339">
    <property type="entry name" value="DnaJ_subfamily_B"/>
</dbReference>
<dbReference type="InterPro" id="IPR002939">
    <property type="entry name" value="DnaJ_C"/>
</dbReference>
<dbReference type="Gene3D" id="1.10.287.110">
    <property type="entry name" value="DnaJ domain"/>
    <property type="match status" value="1"/>
</dbReference>
<dbReference type="PANTHER" id="PTHR24078:SF553">
    <property type="entry name" value="DNAJ HOMOLOG SUBFAMILY B MEMBER 5"/>
    <property type="match status" value="1"/>
</dbReference>
<dbReference type="CDD" id="cd06257">
    <property type="entry name" value="DnaJ"/>
    <property type="match status" value="1"/>
</dbReference>
<dbReference type="Pfam" id="PF01556">
    <property type="entry name" value="DnaJ_C"/>
    <property type="match status" value="1"/>
</dbReference>
<dbReference type="GO" id="GO:0006457">
    <property type="term" value="P:protein folding"/>
    <property type="evidence" value="ECO:0007669"/>
    <property type="project" value="InterPro"/>
</dbReference>
<dbReference type="Gene3D" id="2.60.260.20">
    <property type="entry name" value="Urease metallochaperone UreE, N-terminal domain"/>
    <property type="match status" value="1"/>
</dbReference>
<sequence length="189" mass="21364">MPDRNPYNVFGLRPGCTISEIKKSYKQLSLLHHPDRPGGDPEKFLEVVEAYKSLLKKTRDDADSVTGEEVEKPVTQEFDSKEIFEKFFAENNPFQNLGYDNVNFGSRRKAANIEVPLVCTLKEIYHGVTKRVKVSIQDGTPKVVDVVVKAGTEYGKAIQVKNTEEGESDISFIITEDKDEQMFVRKGCD</sequence>
<dbReference type="GO" id="GO:0005829">
    <property type="term" value="C:cytosol"/>
    <property type="evidence" value="ECO:0007669"/>
    <property type="project" value="TreeGrafter"/>
</dbReference>
<protein>
    <recommendedName>
        <fullName evidence="2">J domain-containing protein</fullName>
    </recommendedName>
</protein>
<proteinExistence type="predicted"/>
<dbReference type="AlphaFoldDB" id="A0AAD3CPI2"/>
<dbReference type="Pfam" id="PF00226">
    <property type="entry name" value="DnaJ"/>
    <property type="match status" value="1"/>
</dbReference>
<evidence type="ECO:0000259" key="2">
    <source>
        <dbReference type="PROSITE" id="PS50076"/>
    </source>
</evidence>